<sequence>MLRVEEVYDTPGFVGEADVVVIGAGIIGTSAAYELARRGVSVALLDKGIVGAEQSGRNWGWVRQQNRDIFELPLAMRSVRRWSELRDELQIDLGFRRDGILYASNDAKSIARWEAWCKRARDIGFISHVLTSAEVNSRVPAGGPQYAGGVWSPDDGCAEPSRAAPALAEGAKRRGALLYQNCAVRGLEFSAGRVSGVWTERGLIKASTVVCAGGAWSSRFCNRHGIDLPAVNVVGTVMRTSVAPAAINGCFSGPGFALRRRLDGAYTLAVPGFGRIDLAPLGVKHALRYYRNYRNDIGKKLKYRFSTPWFEGPEAGASWQFDQVSPFERCRVLDPRPDLDFVKVALENVKRAIPQLADLQVVHAWAGAIDTTPDLIPIISDVAQVPGFYVATGFSGHGFALGPAAGELVADMVTGAKPMMDISPYRLSRFSDGTTIKVPEMM</sequence>
<keyword evidence="2" id="KW-0560">Oxidoreductase</keyword>
<dbReference type="Pfam" id="PF01266">
    <property type="entry name" value="DAO"/>
    <property type="match status" value="1"/>
</dbReference>
<dbReference type="EMBL" id="PKQE01000001">
    <property type="protein sequence ID" value="PLC43680.1"/>
    <property type="molecule type" value="Genomic_DNA"/>
</dbReference>
<dbReference type="GO" id="GO:0055130">
    <property type="term" value="P:D-alanine catabolic process"/>
    <property type="evidence" value="ECO:0007669"/>
    <property type="project" value="TreeGrafter"/>
</dbReference>
<dbReference type="OrthoDB" id="9815989at2"/>
<dbReference type="Gene3D" id="3.30.9.10">
    <property type="entry name" value="D-Amino Acid Oxidase, subunit A, domain 2"/>
    <property type="match status" value="2"/>
</dbReference>
<evidence type="ECO:0000256" key="2">
    <source>
        <dbReference type="ARBA" id="ARBA00023002"/>
    </source>
</evidence>
<dbReference type="PANTHER" id="PTHR13847:SF280">
    <property type="entry name" value="D-AMINO ACID DEHYDROGENASE"/>
    <property type="match status" value="1"/>
</dbReference>
<evidence type="ECO:0000313" key="4">
    <source>
        <dbReference type="EMBL" id="PLC43680.1"/>
    </source>
</evidence>
<dbReference type="InterPro" id="IPR006076">
    <property type="entry name" value="FAD-dep_OxRdtase"/>
</dbReference>
<dbReference type="RefSeq" id="WP_102064285.1">
    <property type="nucleotide sequence ID" value="NZ_PKQE01000001.1"/>
</dbReference>
<evidence type="ECO:0000259" key="3">
    <source>
        <dbReference type="Pfam" id="PF01266"/>
    </source>
</evidence>
<comment type="caution">
    <text evidence="4">The sequence shown here is derived from an EMBL/GenBank/DDBJ whole genome shotgun (WGS) entry which is preliminary data.</text>
</comment>
<reference evidence="4 5" key="1">
    <citation type="submission" date="2017-12" db="EMBL/GenBank/DDBJ databases">
        <title>Draft genome sequence of Ralstonia pickettii 52.</title>
        <authorList>
            <person name="Zheng B."/>
        </authorList>
    </citation>
    <scope>NUCLEOTIDE SEQUENCE [LARGE SCALE GENOMIC DNA]</scope>
    <source>
        <strain evidence="4 5">52</strain>
    </source>
</reference>
<protein>
    <submittedName>
        <fullName evidence="4">D-amino-acid oxidase</fullName>
    </submittedName>
</protein>
<dbReference type="InterPro" id="IPR036188">
    <property type="entry name" value="FAD/NAD-bd_sf"/>
</dbReference>
<dbReference type="GO" id="GO:0005737">
    <property type="term" value="C:cytoplasm"/>
    <property type="evidence" value="ECO:0007669"/>
    <property type="project" value="TreeGrafter"/>
</dbReference>
<proteinExistence type="inferred from homology"/>
<comment type="similarity">
    <text evidence="1">Belongs to the DadA oxidoreductase family.</text>
</comment>
<dbReference type="GO" id="GO:0005886">
    <property type="term" value="C:plasma membrane"/>
    <property type="evidence" value="ECO:0007669"/>
    <property type="project" value="TreeGrafter"/>
</dbReference>
<dbReference type="Gene3D" id="3.50.50.60">
    <property type="entry name" value="FAD/NAD(P)-binding domain"/>
    <property type="match status" value="2"/>
</dbReference>
<feature type="domain" description="FAD dependent oxidoreductase" evidence="3">
    <location>
        <begin position="18"/>
        <end position="412"/>
    </location>
</feature>
<evidence type="ECO:0000256" key="1">
    <source>
        <dbReference type="ARBA" id="ARBA00009410"/>
    </source>
</evidence>
<gene>
    <name evidence="4" type="ORF">C0Q88_02930</name>
</gene>
<dbReference type="GO" id="GO:0008718">
    <property type="term" value="F:D-amino-acid dehydrogenase activity"/>
    <property type="evidence" value="ECO:0007669"/>
    <property type="project" value="TreeGrafter"/>
</dbReference>
<dbReference type="Proteomes" id="UP000234456">
    <property type="component" value="Unassembled WGS sequence"/>
</dbReference>
<accession>A0A2N4TVE3</accession>
<dbReference type="SUPFAM" id="SSF51905">
    <property type="entry name" value="FAD/NAD(P)-binding domain"/>
    <property type="match status" value="1"/>
</dbReference>
<dbReference type="AlphaFoldDB" id="A0A2N4TVE3"/>
<name>A0A2N4TVE3_RALPI</name>
<dbReference type="PANTHER" id="PTHR13847">
    <property type="entry name" value="SARCOSINE DEHYDROGENASE-RELATED"/>
    <property type="match status" value="1"/>
</dbReference>
<organism evidence="4 5">
    <name type="scientific">Ralstonia pickettii</name>
    <name type="common">Burkholderia pickettii</name>
    <dbReference type="NCBI Taxonomy" id="329"/>
    <lineage>
        <taxon>Bacteria</taxon>
        <taxon>Pseudomonadati</taxon>
        <taxon>Pseudomonadota</taxon>
        <taxon>Betaproteobacteria</taxon>
        <taxon>Burkholderiales</taxon>
        <taxon>Burkholderiaceae</taxon>
        <taxon>Ralstonia</taxon>
    </lineage>
</organism>
<evidence type="ECO:0000313" key="5">
    <source>
        <dbReference type="Proteomes" id="UP000234456"/>
    </source>
</evidence>